<evidence type="ECO:0000313" key="3">
    <source>
        <dbReference type="Proteomes" id="UP000039046"/>
    </source>
</evidence>
<feature type="compositionally biased region" description="Polar residues" evidence="1">
    <location>
        <begin position="214"/>
        <end position="239"/>
    </location>
</feature>
<feature type="compositionally biased region" description="Polar residues" evidence="1">
    <location>
        <begin position="178"/>
        <end position="195"/>
    </location>
</feature>
<feature type="compositionally biased region" description="Polar residues" evidence="1">
    <location>
        <begin position="436"/>
        <end position="453"/>
    </location>
</feature>
<feature type="compositionally biased region" description="Polar residues" evidence="1">
    <location>
        <begin position="571"/>
        <end position="593"/>
    </location>
</feature>
<reference evidence="2 3" key="1">
    <citation type="journal article" date="2015" name="Genome Announc.">
        <title>Draft Genome Sequence and Gene Annotation of the Entomopathogenic Fungus Verticillium hemipterigenum.</title>
        <authorList>
            <person name="Horn F."/>
            <person name="Habel A."/>
            <person name="Scharf D.H."/>
            <person name="Dworschak J."/>
            <person name="Brakhage A.A."/>
            <person name="Guthke R."/>
            <person name="Hertweck C."/>
            <person name="Linde J."/>
        </authorList>
    </citation>
    <scope>NUCLEOTIDE SEQUENCE [LARGE SCALE GENOMIC DNA]</scope>
</reference>
<feature type="region of interest" description="Disordered" evidence="1">
    <location>
        <begin position="716"/>
        <end position="788"/>
    </location>
</feature>
<dbReference type="HOGENOM" id="CLU_009274_0_0_1"/>
<evidence type="ECO:0000256" key="1">
    <source>
        <dbReference type="SAM" id="MobiDB-lite"/>
    </source>
</evidence>
<gene>
    <name evidence="2" type="ORF">VHEMI03848</name>
</gene>
<dbReference type="STRING" id="1531966.A0A0A1TCG5"/>
<feature type="compositionally biased region" description="Low complexity" evidence="1">
    <location>
        <begin position="721"/>
        <end position="737"/>
    </location>
</feature>
<feature type="region of interest" description="Disordered" evidence="1">
    <location>
        <begin position="178"/>
        <end position="240"/>
    </location>
</feature>
<feature type="compositionally biased region" description="Low complexity" evidence="1">
    <location>
        <begin position="271"/>
        <end position="289"/>
    </location>
</feature>
<evidence type="ECO:0000313" key="2">
    <source>
        <dbReference type="EMBL" id="CEJ85694.1"/>
    </source>
</evidence>
<organism evidence="2 3">
    <name type="scientific">[Torrubiella] hemipterigena</name>
    <dbReference type="NCBI Taxonomy" id="1531966"/>
    <lineage>
        <taxon>Eukaryota</taxon>
        <taxon>Fungi</taxon>
        <taxon>Dikarya</taxon>
        <taxon>Ascomycota</taxon>
        <taxon>Pezizomycotina</taxon>
        <taxon>Sordariomycetes</taxon>
        <taxon>Hypocreomycetidae</taxon>
        <taxon>Hypocreales</taxon>
        <taxon>Clavicipitaceae</taxon>
        <taxon>Clavicipitaceae incertae sedis</taxon>
        <taxon>'Torrubiella' clade</taxon>
    </lineage>
</organism>
<feature type="compositionally biased region" description="Polar residues" evidence="1">
    <location>
        <begin position="461"/>
        <end position="471"/>
    </location>
</feature>
<keyword evidence="3" id="KW-1185">Reference proteome</keyword>
<protein>
    <submittedName>
        <fullName evidence="2">Uncharacterized protein</fullName>
    </submittedName>
</protein>
<feature type="compositionally biased region" description="Polar residues" evidence="1">
    <location>
        <begin position="636"/>
        <end position="654"/>
    </location>
</feature>
<dbReference type="AlphaFoldDB" id="A0A0A1TCG5"/>
<dbReference type="EMBL" id="CDHN01000002">
    <property type="protein sequence ID" value="CEJ85694.1"/>
    <property type="molecule type" value="Genomic_DNA"/>
</dbReference>
<feature type="compositionally biased region" description="Low complexity" evidence="1">
    <location>
        <begin position="46"/>
        <end position="62"/>
    </location>
</feature>
<feature type="compositionally biased region" description="Polar residues" evidence="1">
    <location>
        <begin position="612"/>
        <end position="629"/>
    </location>
</feature>
<accession>A0A0A1TCG5</accession>
<name>A0A0A1TCG5_9HYPO</name>
<feature type="compositionally biased region" description="Polar residues" evidence="1">
    <location>
        <begin position="378"/>
        <end position="428"/>
    </location>
</feature>
<dbReference type="OrthoDB" id="5244050at2759"/>
<feature type="region of interest" description="Disordered" evidence="1">
    <location>
        <begin position="262"/>
        <end position="478"/>
    </location>
</feature>
<feature type="compositionally biased region" description="Acidic residues" evidence="1">
    <location>
        <begin position="757"/>
        <end position="766"/>
    </location>
</feature>
<feature type="compositionally biased region" description="Low complexity" evidence="1">
    <location>
        <begin position="322"/>
        <end position="340"/>
    </location>
</feature>
<proteinExistence type="predicted"/>
<feature type="region of interest" description="Disordered" evidence="1">
    <location>
        <begin position="38"/>
        <end position="67"/>
    </location>
</feature>
<dbReference type="Proteomes" id="UP000039046">
    <property type="component" value="Unassembled WGS sequence"/>
</dbReference>
<feature type="region of interest" description="Disordered" evidence="1">
    <location>
        <begin position="560"/>
        <end position="686"/>
    </location>
</feature>
<sequence>MGKFTFTKSRRKDLAELNIPQPMMSKAHKILGSTPINIDSPRLWDDGSSSLSATTSDSTTPSYDDDDNHHVAIAHSDVDWSEDRDVLPGLLSDEARSRQHVHGVLRKSQSSSTIKSWYTNSNPLAQHAPLAAAGPPSMHTDALGIKSKKKPATLDFSHSLQNSRKGSLPQLRTDGLLTSITSQPNKSPSIFSMRTPTLDKYREPRKIKKRSIKDSPQSPYEMQRPNTAGSRAGTSSSREVPNLYDHYEQMTFRTIIQEEYGADEEDDETQRSGSISTSSSSEKTTSRGSPKSFPEPPRTVPFRNSSAFANGAGPMLVPATFSPNPASISSPQSQSSRSSPRGFGSVNLQEQSVLMLSDSESEDEYTPPAPAQPPATLHHQSSVSSRSPTKPRQPSQPRGQSSPEQAKTNRSSKRTSFAPSNTYITIPNGNDHPEDTTLTPPLDSRSSTPSQMSMHRMSVASDISTTSTSIQEARAVRMQPALRSSRINIPASAIQRQTIDEHDAMGHIYDREDQSGEQLTPPVSPTSIEFYIRSAHSSIDGPGSAARFIAATRRSELMKPILRYQEKMDEQTPQSHTSTGQDNSPLSPDSSEANVAESETHFDFDFPAPPSARTSTTGQRTSHRYTLTESIGGGSQRSSQVPLKSILKKSSVSTVDFDPAEDINGQEPEPINYEDDEPSPDASDFQEFSYLTGGLLSPDMADDYILPAVTYNPNALFTNRAPTTTTPASGASDTPTSVPAARRESSPKAIPMMESVAEVDENEVAESDVPRPDSPISPDGFAEEGPSRSRLGSIARLSAVGSLPPNEPGWWGEND</sequence>